<organism evidence="2">
    <name type="scientific">Opuntia streptacantha</name>
    <name type="common">Prickly pear cactus</name>
    <name type="synonym">Opuntia cardona</name>
    <dbReference type="NCBI Taxonomy" id="393608"/>
    <lineage>
        <taxon>Eukaryota</taxon>
        <taxon>Viridiplantae</taxon>
        <taxon>Streptophyta</taxon>
        <taxon>Embryophyta</taxon>
        <taxon>Tracheophyta</taxon>
        <taxon>Spermatophyta</taxon>
        <taxon>Magnoliopsida</taxon>
        <taxon>eudicotyledons</taxon>
        <taxon>Gunneridae</taxon>
        <taxon>Pentapetalae</taxon>
        <taxon>Caryophyllales</taxon>
        <taxon>Cactineae</taxon>
        <taxon>Cactaceae</taxon>
        <taxon>Opuntioideae</taxon>
        <taxon>Opuntia</taxon>
    </lineage>
</organism>
<proteinExistence type="predicted"/>
<dbReference type="Pfam" id="PF12776">
    <property type="entry name" value="Myb_DNA-bind_3"/>
    <property type="match status" value="1"/>
</dbReference>
<protein>
    <recommendedName>
        <fullName evidence="1">Myb/SANT-like domain-containing protein</fullName>
    </recommendedName>
</protein>
<evidence type="ECO:0000313" key="2">
    <source>
        <dbReference type="EMBL" id="MBA4666197.1"/>
    </source>
</evidence>
<accession>A0A7C9AGH1</accession>
<reference evidence="2" key="2">
    <citation type="submission" date="2020-07" db="EMBL/GenBank/DDBJ databases">
        <authorList>
            <person name="Vera ALvarez R."/>
            <person name="Arias-Moreno D.M."/>
            <person name="Jimenez-Jacinto V."/>
            <person name="Jimenez-Bremont J.F."/>
            <person name="Swaminathan K."/>
            <person name="Moose S.P."/>
            <person name="Guerrero-Gonzalez M.L."/>
            <person name="Marino-Ramirez L."/>
            <person name="Landsman D."/>
            <person name="Rodriguez-Kessler M."/>
            <person name="Delgado-Sanchez P."/>
        </authorList>
    </citation>
    <scope>NUCLEOTIDE SEQUENCE</scope>
    <source>
        <tissue evidence="2">Cladode</tissue>
    </source>
</reference>
<dbReference type="EMBL" id="GISG01230842">
    <property type="protein sequence ID" value="MBA4666197.1"/>
    <property type="molecule type" value="Transcribed_RNA"/>
</dbReference>
<dbReference type="InterPro" id="IPR024752">
    <property type="entry name" value="Myb/SANT-like_dom"/>
</dbReference>
<name>A0A7C9AGH1_OPUST</name>
<evidence type="ECO:0000259" key="1">
    <source>
        <dbReference type="Pfam" id="PF12776"/>
    </source>
</evidence>
<feature type="domain" description="Myb/SANT-like" evidence="1">
    <location>
        <begin position="8"/>
        <end position="94"/>
    </location>
</feature>
<dbReference type="AlphaFoldDB" id="A0A7C9AGH1"/>
<reference evidence="2" key="1">
    <citation type="journal article" date="2013" name="J. Plant Res.">
        <title>Effect of fungi and light on seed germination of three Opuntia species from semiarid lands of central Mexico.</title>
        <authorList>
            <person name="Delgado-Sanchez P."/>
            <person name="Jimenez-Bremont J.F."/>
            <person name="Guerrero-Gonzalez Mde L."/>
            <person name="Flores J."/>
        </authorList>
    </citation>
    <scope>NUCLEOTIDE SEQUENCE</scope>
    <source>
        <tissue evidence="2">Cladode</tissue>
    </source>
</reference>
<sequence>MPKGSRVNWTEEESDKFITLLFEMKVKGKDISYRKIREQMLLYGFPSRTDQGMKNHYDLWGRKIRLLQQLLGTSGVGFDAQTQLPIVDDQRWQKLWRIFRRQRDCAPSRYVIRTSYASSFLVTMQLEA</sequence>